<dbReference type="AlphaFoldDB" id="A0A382BA03"/>
<name>A0A382BA03_9ZZZZ</name>
<accession>A0A382BA03</accession>
<proteinExistence type="predicted"/>
<reference evidence="1" key="1">
    <citation type="submission" date="2018-05" db="EMBL/GenBank/DDBJ databases">
        <authorList>
            <person name="Lanie J.A."/>
            <person name="Ng W.-L."/>
            <person name="Kazmierczak K.M."/>
            <person name="Andrzejewski T.M."/>
            <person name="Davidsen T.M."/>
            <person name="Wayne K.J."/>
            <person name="Tettelin H."/>
            <person name="Glass J.I."/>
            <person name="Rusch D."/>
            <person name="Podicherti R."/>
            <person name="Tsui H.-C.T."/>
            <person name="Winkler M.E."/>
        </authorList>
    </citation>
    <scope>NUCLEOTIDE SEQUENCE</scope>
</reference>
<dbReference type="EMBL" id="UINC01028676">
    <property type="protein sequence ID" value="SVB10083.1"/>
    <property type="molecule type" value="Genomic_DNA"/>
</dbReference>
<organism evidence="1">
    <name type="scientific">marine metagenome</name>
    <dbReference type="NCBI Taxonomy" id="408172"/>
    <lineage>
        <taxon>unclassified sequences</taxon>
        <taxon>metagenomes</taxon>
        <taxon>ecological metagenomes</taxon>
    </lineage>
</organism>
<gene>
    <name evidence="1" type="ORF">METZ01_LOCUS162937</name>
</gene>
<sequence length="137" mass="15654">MNKASSVILVRESEQQLTGSGCCGRLEGGFVRRPNGESIFAEQRAIMEEMGPLYQGLRQRYGDGVELHVLDPRNSTLIVMLIRDFWRYRVGFREALRTLSRIPVQAVVVNGRLIARGHWPELREVTSVLDRRTKEIS</sequence>
<protein>
    <submittedName>
        <fullName evidence="1">Uncharacterized protein</fullName>
    </submittedName>
</protein>
<evidence type="ECO:0000313" key="1">
    <source>
        <dbReference type="EMBL" id="SVB10083.1"/>
    </source>
</evidence>